<dbReference type="EMBL" id="QKWP01000280">
    <property type="protein sequence ID" value="RIB23077.1"/>
    <property type="molecule type" value="Genomic_DNA"/>
</dbReference>
<keyword evidence="2" id="KW-1185">Reference proteome</keyword>
<protein>
    <submittedName>
        <fullName evidence="1">Uncharacterized protein</fullName>
    </submittedName>
</protein>
<name>A0A397VP51_9GLOM</name>
<evidence type="ECO:0000313" key="1">
    <source>
        <dbReference type="EMBL" id="RIB23077.1"/>
    </source>
</evidence>
<comment type="caution">
    <text evidence="1">The sequence shown here is derived from an EMBL/GenBank/DDBJ whole genome shotgun (WGS) entry which is preliminary data.</text>
</comment>
<dbReference type="AlphaFoldDB" id="A0A397VP51"/>
<dbReference type="Proteomes" id="UP000266673">
    <property type="component" value="Unassembled WGS sequence"/>
</dbReference>
<evidence type="ECO:0000313" key="2">
    <source>
        <dbReference type="Proteomes" id="UP000266673"/>
    </source>
</evidence>
<accession>A0A397VP51</accession>
<dbReference type="OrthoDB" id="10441460at2759"/>
<proteinExistence type="predicted"/>
<sequence>MAYTSIQIDDYNAHYREQVTMIACSPNMKNVVTWSDKDISAVCWCVSDNQQELEPKHKIPLENNKKYNNYDKYFVYSIYIESEFSKNLGDIKEYFTVSDNMFVSMPISEENDMKVFIKDDDYVSKIEYIKRIKVDKFSFYVER</sequence>
<organism evidence="1 2">
    <name type="scientific">Gigaspora rosea</name>
    <dbReference type="NCBI Taxonomy" id="44941"/>
    <lineage>
        <taxon>Eukaryota</taxon>
        <taxon>Fungi</taxon>
        <taxon>Fungi incertae sedis</taxon>
        <taxon>Mucoromycota</taxon>
        <taxon>Glomeromycotina</taxon>
        <taxon>Glomeromycetes</taxon>
        <taxon>Diversisporales</taxon>
        <taxon>Gigasporaceae</taxon>
        <taxon>Gigaspora</taxon>
    </lineage>
</organism>
<reference evidence="1 2" key="1">
    <citation type="submission" date="2018-06" db="EMBL/GenBank/DDBJ databases">
        <title>Comparative genomics reveals the genomic features of Rhizophagus irregularis, R. cerebriforme, R. diaphanum and Gigaspora rosea, and their symbiotic lifestyle signature.</title>
        <authorList>
            <person name="Morin E."/>
            <person name="San Clemente H."/>
            <person name="Chen E.C.H."/>
            <person name="De La Providencia I."/>
            <person name="Hainaut M."/>
            <person name="Kuo A."/>
            <person name="Kohler A."/>
            <person name="Murat C."/>
            <person name="Tang N."/>
            <person name="Roy S."/>
            <person name="Loubradou J."/>
            <person name="Henrissat B."/>
            <person name="Grigoriev I.V."/>
            <person name="Corradi N."/>
            <person name="Roux C."/>
            <person name="Martin F.M."/>
        </authorList>
    </citation>
    <scope>NUCLEOTIDE SEQUENCE [LARGE SCALE GENOMIC DNA]</scope>
    <source>
        <strain evidence="1 2">DAOM 194757</strain>
    </source>
</reference>
<gene>
    <name evidence="1" type="ORF">C2G38_2033068</name>
</gene>